<reference evidence="11" key="1">
    <citation type="journal article" date="2019" name="Int. J. Syst. Evol. Microbiol.">
        <title>The Global Catalogue of Microorganisms (GCM) 10K type strain sequencing project: providing services to taxonomists for standard genome sequencing and annotation.</title>
        <authorList>
            <consortium name="The Broad Institute Genomics Platform"/>
            <consortium name="The Broad Institute Genome Sequencing Center for Infectious Disease"/>
            <person name="Wu L."/>
            <person name="Ma J."/>
        </authorList>
    </citation>
    <scope>NUCLEOTIDE SEQUENCE [LARGE SCALE GENOMIC DNA]</scope>
    <source>
        <strain evidence="11">CCUG 50349</strain>
    </source>
</reference>
<evidence type="ECO:0000256" key="7">
    <source>
        <dbReference type="SAM" id="Phobius"/>
    </source>
</evidence>
<evidence type="ECO:0000259" key="8">
    <source>
        <dbReference type="Pfam" id="PF00924"/>
    </source>
</evidence>
<dbReference type="PANTHER" id="PTHR30347:SF1">
    <property type="entry name" value="MECHANOSENSITIVE CHANNEL MSCK"/>
    <property type="match status" value="1"/>
</dbReference>
<keyword evidence="5 7" id="KW-1133">Transmembrane helix</keyword>
<organism evidence="10 11">
    <name type="scientific">Flavobacterium ponti</name>
    <dbReference type="NCBI Taxonomy" id="665133"/>
    <lineage>
        <taxon>Bacteria</taxon>
        <taxon>Pseudomonadati</taxon>
        <taxon>Bacteroidota</taxon>
        <taxon>Flavobacteriia</taxon>
        <taxon>Flavobacteriales</taxon>
        <taxon>Flavobacteriaceae</taxon>
        <taxon>Flavobacterium</taxon>
    </lineage>
</organism>
<name>A0ABV9P260_9FLAO</name>
<comment type="caution">
    <text evidence="10">The sequence shown here is derived from an EMBL/GenBank/DDBJ whole genome shotgun (WGS) entry which is preliminary data.</text>
</comment>
<dbReference type="Pfam" id="PF00924">
    <property type="entry name" value="MS_channel_2nd"/>
    <property type="match status" value="1"/>
</dbReference>
<dbReference type="Proteomes" id="UP001595885">
    <property type="component" value="Unassembled WGS sequence"/>
</dbReference>
<dbReference type="SUPFAM" id="SSF82689">
    <property type="entry name" value="Mechanosensitive channel protein MscS (YggB), C-terminal domain"/>
    <property type="match status" value="1"/>
</dbReference>
<dbReference type="SUPFAM" id="SSF82861">
    <property type="entry name" value="Mechanosensitive channel protein MscS (YggB), transmembrane region"/>
    <property type="match status" value="1"/>
</dbReference>
<comment type="subcellular location">
    <subcellularLocation>
        <location evidence="1">Cell membrane</location>
        <topology evidence="1">Multi-pass membrane protein</topology>
    </subcellularLocation>
</comment>
<proteinExistence type="inferred from homology"/>
<keyword evidence="3" id="KW-1003">Cell membrane</keyword>
<feature type="domain" description="Mechanosensitive ion channel MscS" evidence="8">
    <location>
        <begin position="112"/>
        <end position="177"/>
    </location>
</feature>
<gene>
    <name evidence="10" type="ORF">ACFO3U_06665</name>
</gene>
<dbReference type="InterPro" id="IPR010920">
    <property type="entry name" value="LSM_dom_sf"/>
</dbReference>
<evidence type="ECO:0000256" key="6">
    <source>
        <dbReference type="ARBA" id="ARBA00023136"/>
    </source>
</evidence>
<dbReference type="Gene3D" id="3.30.70.100">
    <property type="match status" value="1"/>
</dbReference>
<accession>A0ABV9P260</accession>
<dbReference type="InterPro" id="IPR023408">
    <property type="entry name" value="MscS_beta-dom_sf"/>
</dbReference>
<evidence type="ECO:0000256" key="5">
    <source>
        <dbReference type="ARBA" id="ARBA00022989"/>
    </source>
</evidence>
<dbReference type="Gene3D" id="2.30.30.60">
    <property type="match status" value="1"/>
</dbReference>
<protein>
    <submittedName>
        <fullName evidence="10">Mechanosensitive ion channel family protein</fullName>
    </submittedName>
</protein>
<dbReference type="SUPFAM" id="SSF50182">
    <property type="entry name" value="Sm-like ribonucleoproteins"/>
    <property type="match status" value="1"/>
</dbReference>
<feature type="transmembrane region" description="Helical" evidence="7">
    <location>
        <begin position="26"/>
        <end position="49"/>
    </location>
</feature>
<feature type="transmembrane region" description="Helical" evidence="7">
    <location>
        <begin position="70"/>
        <end position="87"/>
    </location>
</feature>
<keyword evidence="6 7" id="KW-0472">Membrane</keyword>
<dbReference type="RefSeq" id="WP_379739555.1">
    <property type="nucleotide sequence ID" value="NZ_JBHSGW010000004.1"/>
</dbReference>
<evidence type="ECO:0000259" key="9">
    <source>
        <dbReference type="Pfam" id="PF21082"/>
    </source>
</evidence>
<dbReference type="InterPro" id="IPR052702">
    <property type="entry name" value="MscS-like_channel"/>
</dbReference>
<dbReference type="InterPro" id="IPR006685">
    <property type="entry name" value="MscS_channel_2nd"/>
</dbReference>
<comment type="similarity">
    <text evidence="2">Belongs to the MscS (TC 1.A.23) family.</text>
</comment>
<evidence type="ECO:0000256" key="4">
    <source>
        <dbReference type="ARBA" id="ARBA00022692"/>
    </source>
</evidence>
<evidence type="ECO:0000313" key="10">
    <source>
        <dbReference type="EMBL" id="MFC4739673.1"/>
    </source>
</evidence>
<dbReference type="InterPro" id="IPR011014">
    <property type="entry name" value="MscS_channel_TM-2"/>
</dbReference>
<dbReference type="InterPro" id="IPR011066">
    <property type="entry name" value="MscS_channel_C_sf"/>
</dbReference>
<evidence type="ECO:0000256" key="2">
    <source>
        <dbReference type="ARBA" id="ARBA00008017"/>
    </source>
</evidence>
<evidence type="ECO:0000256" key="1">
    <source>
        <dbReference type="ARBA" id="ARBA00004651"/>
    </source>
</evidence>
<dbReference type="InterPro" id="IPR049278">
    <property type="entry name" value="MS_channel_C"/>
</dbReference>
<evidence type="ECO:0000313" key="11">
    <source>
        <dbReference type="Proteomes" id="UP001595885"/>
    </source>
</evidence>
<evidence type="ECO:0000256" key="3">
    <source>
        <dbReference type="ARBA" id="ARBA00022475"/>
    </source>
</evidence>
<keyword evidence="4 7" id="KW-0812">Transmembrane</keyword>
<feature type="domain" description="Mechanosensitive ion channel MscS C-terminal" evidence="9">
    <location>
        <begin position="186"/>
        <end position="267"/>
    </location>
</feature>
<dbReference type="PANTHER" id="PTHR30347">
    <property type="entry name" value="POTASSIUM CHANNEL RELATED"/>
    <property type="match status" value="1"/>
</dbReference>
<dbReference type="Gene3D" id="1.10.287.1260">
    <property type="match status" value="1"/>
</dbReference>
<sequence>MELKDIYEFIKDILNFKLIDTDKIDFTLGTILFLVISLVLTSILLKLIRIFLTRKLPLQDKFKFISFFKFVRYIAFIFVIIFTLSISGVNVNVLLTASAALLVGLGFALQQLFQDIISGVLIIIDKSLLVGDIVEIDDRVGRVVQIKLRTTRVQTRNNRIMIVPNHKFMMDTLLNWTQNSPVSRENVSVGVAYGSDVELVKKLLEQCVQSTDGVVKENDVTVLFEDFGDSSLNFSVYFYVENGINSPKIQSDIRFKIDTAFRQNNVTIPYPQRDLHFIEK</sequence>
<feature type="transmembrane region" description="Helical" evidence="7">
    <location>
        <begin position="93"/>
        <end position="113"/>
    </location>
</feature>
<keyword evidence="11" id="KW-1185">Reference proteome</keyword>
<dbReference type="Pfam" id="PF21082">
    <property type="entry name" value="MS_channel_3rd"/>
    <property type="match status" value="1"/>
</dbReference>
<dbReference type="EMBL" id="JBHSGW010000004">
    <property type="protein sequence ID" value="MFC4739673.1"/>
    <property type="molecule type" value="Genomic_DNA"/>
</dbReference>